<dbReference type="Proteomes" id="UP000265703">
    <property type="component" value="Unassembled WGS sequence"/>
</dbReference>
<feature type="compositionally biased region" description="Polar residues" evidence="2">
    <location>
        <begin position="94"/>
        <end position="133"/>
    </location>
</feature>
<accession>A0A397TMN8</accession>
<sequence length="385" mass="43555">MFNLQRNNNNNNNNIRYISYPRRTATELPHHPNHPFITTNNNTINMFTRRSEPTTSSRQNLTSSTNQITKLVRRLANRNSSGSNISSDSRSSSLTRMQTMRGQATSTLTRSSTLIQTSTEFPSVSTNASSTESDPFPFHNPWLVPPNSTSSSNHASRDLINSTEQEYSLGSGSNLQSLNTSRPSSRSSRSSRSIRPSTPTPPPRPPPPASSDSFNSNINAIRDLYYNIIPLFHDPHSTNLTRLSNSSHHSIDQPSSLNQSTLYNDTTVENDPLNHSRYLIQNHSSREAYCFLSKLPSSLDDYDESKDFSSEKNSNNKSEYECEQQEQQNIDECYLCLEPLEFRGGRMIINPGCGHLLHMKCYLKYIKCFKEQCTLCKKDFGSWAD</sequence>
<feature type="compositionally biased region" description="Polar residues" evidence="2">
    <location>
        <begin position="146"/>
        <end position="166"/>
    </location>
</feature>
<keyword evidence="1" id="KW-0862">Zinc</keyword>
<dbReference type="GO" id="GO:0008270">
    <property type="term" value="F:zinc ion binding"/>
    <property type="evidence" value="ECO:0007669"/>
    <property type="project" value="UniProtKB-KW"/>
</dbReference>
<dbReference type="InterPro" id="IPR001841">
    <property type="entry name" value="Znf_RING"/>
</dbReference>
<organism evidence="4 5">
    <name type="scientific">Glomus cerebriforme</name>
    <dbReference type="NCBI Taxonomy" id="658196"/>
    <lineage>
        <taxon>Eukaryota</taxon>
        <taxon>Fungi</taxon>
        <taxon>Fungi incertae sedis</taxon>
        <taxon>Mucoromycota</taxon>
        <taxon>Glomeromycotina</taxon>
        <taxon>Glomeromycetes</taxon>
        <taxon>Glomerales</taxon>
        <taxon>Glomeraceae</taxon>
        <taxon>Glomus</taxon>
    </lineage>
</organism>
<feature type="compositionally biased region" description="Pro residues" evidence="2">
    <location>
        <begin position="198"/>
        <end position="209"/>
    </location>
</feature>
<keyword evidence="1" id="KW-0863">Zinc-finger</keyword>
<proteinExistence type="predicted"/>
<evidence type="ECO:0000259" key="3">
    <source>
        <dbReference type="PROSITE" id="PS50089"/>
    </source>
</evidence>
<feature type="region of interest" description="Disordered" evidence="2">
    <location>
        <begin position="76"/>
        <end position="216"/>
    </location>
</feature>
<evidence type="ECO:0000256" key="1">
    <source>
        <dbReference type="PROSITE-ProRule" id="PRU00175"/>
    </source>
</evidence>
<evidence type="ECO:0000313" key="4">
    <source>
        <dbReference type="EMBL" id="RIA99222.1"/>
    </source>
</evidence>
<feature type="compositionally biased region" description="Low complexity" evidence="2">
    <location>
        <begin position="168"/>
        <end position="197"/>
    </location>
</feature>
<dbReference type="Gene3D" id="3.30.40.10">
    <property type="entry name" value="Zinc/RING finger domain, C3HC4 (zinc finger)"/>
    <property type="match status" value="1"/>
</dbReference>
<feature type="region of interest" description="Disordered" evidence="2">
    <location>
        <begin position="302"/>
        <end position="321"/>
    </location>
</feature>
<dbReference type="EMBL" id="QKYT01000006">
    <property type="protein sequence ID" value="RIA99222.1"/>
    <property type="molecule type" value="Genomic_DNA"/>
</dbReference>
<dbReference type="InterPro" id="IPR013083">
    <property type="entry name" value="Znf_RING/FYVE/PHD"/>
</dbReference>
<feature type="domain" description="RING-type" evidence="3">
    <location>
        <begin position="333"/>
        <end position="377"/>
    </location>
</feature>
<evidence type="ECO:0000313" key="5">
    <source>
        <dbReference type="Proteomes" id="UP000265703"/>
    </source>
</evidence>
<evidence type="ECO:0000256" key="2">
    <source>
        <dbReference type="SAM" id="MobiDB-lite"/>
    </source>
</evidence>
<dbReference type="SUPFAM" id="SSF57850">
    <property type="entry name" value="RING/U-box"/>
    <property type="match status" value="1"/>
</dbReference>
<reference evidence="4 5" key="1">
    <citation type="submission" date="2018-06" db="EMBL/GenBank/DDBJ databases">
        <title>Comparative genomics reveals the genomic features of Rhizophagus irregularis, R. cerebriforme, R. diaphanum and Gigaspora rosea, and their symbiotic lifestyle signature.</title>
        <authorList>
            <person name="Morin E."/>
            <person name="San Clemente H."/>
            <person name="Chen E.C.H."/>
            <person name="De La Providencia I."/>
            <person name="Hainaut M."/>
            <person name="Kuo A."/>
            <person name="Kohler A."/>
            <person name="Murat C."/>
            <person name="Tang N."/>
            <person name="Roy S."/>
            <person name="Loubradou J."/>
            <person name="Henrissat B."/>
            <person name="Grigoriev I.V."/>
            <person name="Corradi N."/>
            <person name="Roux C."/>
            <person name="Martin F.M."/>
        </authorList>
    </citation>
    <scope>NUCLEOTIDE SEQUENCE [LARGE SCALE GENOMIC DNA]</scope>
    <source>
        <strain evidence="4 5">DAOM 227022</strain>
    </source>
</reference>
<keyword evidence="1" id="KW-0479">Metal-binding</keyword>
<keyword evidence="5" id="KW-1185">Reference proteome</keyword>
<comment type="caution">
    <text evidence="4">The sequence shown here is derived from an EMBL/GenBank/DDBJ whole genome shotgun (WGS) entry which is preliminary data.</text>
</comment>
<dbReference type="OrthoDB" id="2449614at2759"/>
<dbReference type="STRING" id="658196.A0A397TMN8"/>
<gene>
    <name evidence="4" type="ORF">C1645_870104</name>
</gene>
<feature type="compositionally biased region" description="Low complexity" evidence="2">
    <location>
        <begin position="77"/>
        <end position="93"/>
    </location>
</feature>
<dbReference type="AlphaFoldDB" id="A0A397TMN8"/>
<protein>
    <recommendedName>
        <fullName evidence="3">RING-type domain-containing protein</fullName>
    </recommendedName>
</protein>
<name>A0A397TMN8_9GLOM</name>
<dbReference type="PROSITE" id="PS50089">
    <property type="entry name" value="ZF_RING_2"/>
    <property type="match status" value="1"/>
</dbReference>